<dbReference type="PANTHER" id="PTHR38590">
    <property type="entry name" value="BLL0828 PROTEIN"/>
    <property type="match status" value="1"/>
</dbReference>
<gene>
    <name evidence="2" type="ORF">OP10G_2082</name>
</gene>
<reference evidence="2 3" key="1">
    <citation type="journal article" date="2014" name="PLoS ONE">
        <title>The first complete genome sequence of the class fimbriimonadia in the phylum armatimonadetes.</title>
        <authorList>
            <person name="Hu Z.Y."/>
            <person name="Wang Y.Z."/>
            <person name="Im W.T."/>
            <person name="Wang S.Y."/>
            <person name="Zhao G.P."/>
            <person name="Zheng H.J."/>
            <person name="Quan Z.X."/>
        </authorList>
    </citation>
    <scope>NUCLEOTIDE SEQUENCE [LARGE SCALE GENOMIC DNA]</scope>
    <source>
        <strain evidence="2">Gsoil 348</strain>
    </source>
</reference>
<dbReference type="AlphaFoldDB" id="A0A068NRQ8"/>
<dbReference type="KEGG" id="fgi:OP10G_2082"/>
<dbReference type="OrthoDB" id="9798754at2"/>
<dbReference type="PANTHER" id="PTHR38590:SF1">
    <property type="entry name" value="BLL0828 PROTEIN"/>
    <property type="match status" value="1"/>
</dbReference>
<proteinExistence type="predicted"/>
<dbReference type="eggNOG" id="COG2852">
    <property type="taxonomic scope" value="Bacteria"/>
</dbReference>
<feature type="domain" description="DUF559" evidence="1">
    <location>
        <begin position="11"/>
        <end position="105"/>
    </location>
</feature>
<dbReference type="SUPFAM" id="SSF52980">
    <property type="entry name" value="Restriction endonuclease-like"/>
    <property type="match status" value="1"/>
</dbReference>
<dbReference type="Pfam" id="PF04480">
    <property type="entry name" value="DUF559"/>
    <property type="match status" value="1"/>
</dbReference>
<evidence type="ECO:0000259" key="1">
    <source>
        <dbReference type="Pfam" id="PF04480"/>
    </source>
</evidence>
<dbReference type="InterPro" id="IPR011335">
    <property type="entry name" value="Restrct_endonuc-II-like"/>
</dbReference>
<evidence type="ECO:0000313" key="3">
    <source>
        <dbReference type="Proteomes" id="UP000027982"/>
    </source>
</evidence>
<dbReference type="Proteomes" id="UP000027982">
    <property type="component" value="Chromosome"/>
</dbReference>
<dbReference type="RefSeq" id="WP_025225978.1">
    <property type="nucleotide sequence ID" value="NZ_CP007139.1"/>
</dbReference>
<dbReference type="Gene3D" id="3.40.960.10">
    <property type="entry name" value="VSR Endonuclease"/>
    <property type="match status" value="1"/>
</dbReference>
<dbReference type="InterPro" id="IPR007569">
    <property type="entry name" value="DUF559"/>
</dbReference>
<sequence length="130" mass="15299">MQRNAKNSERIETARTYRKEAGVSERIIWEFLRGRRIGFKFRRQHPIGPYILDFYCDEALLCVEVDGEQHALRAERDAKRDEYLLELGVLTYRLPSIGIFEETSQNMTEWLRQIGELCETKSGRRAFPGT</sequence>
<dbReference type="EMBL" id="CP007139">
    <property type="protein sequence ID" value="AIE85450.1"/>
    <property type="molecule type" value="Genomic_DNA"/>
</dbReference>
<accession>A0A068NRQ8</accession>
<dbReference type="InterPro" id="IPR047216">
    <property type="entry name" value="Endonuclease_DUF559_bact"/>
</dbReference>
<name>A0A068NRQ8_FIMGI</name>
<dbReference type="HOGENOM" id="CLU_107928_1_2_0"/>
<evidence type="ECO:0000313" key="2">
    <source>
        <dbReference type="EMBL" id="AIE85450.1"/>
    </source>
</evidence>
<organism evidence="2 3">
    <name type="scientific">Fimbriimonas ginsengisoli Gsoil 348</name>
    <dbReference type="NCBI Taxonomy" id="661478"/>
    <lineage>
        <taxon>Bacteria</taxon>
        <taxon>Bacillati</taxon>
        <taxon>Armatimonadota</taxon>
        <taxon>Fimbriimonadia</taxon>
        <taxon>Fimbriimonadales</taxon>
        <taxon>Fimbriimonadaceae</taxon>
        <taxon>Fimbriimonas</taxon>
    </lineage>
</organism>
<dbReference type="STRING" id="661478.OP10G_2082"/>
<keyword evidence="3" id="KW-1185">Reference proteome</keyword>
<dbReference type="CDD" id="cd01038">
    <property type="entry name" value="Endonuclease_DUF559"/>
    <property type="match status" value="1"/>
</dbReference>
<protein>
    <recommendedName>
        <fullName evidence="1">DUF559 domain-containing protein</fullName>
    </recommendedName>
</protein>